<keyword evidence="4" id="KW-1185">Reference proteome</keyword>
<dbReference type="RefSeq" id="WP_144201992.1">
    <property type="nucleotide sequence ID" value="NZ_CAJPVH010000030.1"/>
</dbReference>
<keyword evidence="1" id="KW-0812">Transmembrane</keyword>
<sequence length="94" mass="11133">MTTLIRYLLLGLWTIVGTLGLTYVWFHWVSFLIPFPEAFWVWMFTQFPEFGDCESSHDLVMLIHLGLSFGVVVIGTWLTRRWVLARRRRMAGLR</sequence>
<protein>
    <submittedName>
        <fullName evidence="3">Uncharacterized protein</fullName>
    </submittedName>
</protein>
<keyword evidence="1" id="KW-1133">Transmembrane helix</keyword>
<dbReference type="Proteomes" id="UP000318943">
    <property type="component" value="Unassembled WGS sequence"/>
</dbReference>
<evidence type="ECO:0000313" key="4">
    <source>
        <dbReference type="Proteomes" id="UP000318943"/>
    </source>
</evidence>
<proteinExistence type="predicted"/>
<evidence type="ECO:0000313" key="3">
    <source>
        <dbReference type="EMBL" id="URF04035.1"/>
    </source>
</evidence>
<reference evidence="3" key="3">
    <citation type="submission" date="2022-05" db="EMBL/GenBank/DDBJ databases">
        <authorList>
            <person name="Kunte H.-J."/>
        </authorList>
    </citation>
    <scope>NUCLEOTIDE SEQUENCE</scope>
    <source>
        <strain evidence="3">G5</strain>
    </source>
</reference>
<reference evidence="2 4" key="1">
    <citation type="submission" date="2019-05" db="EMBL/GenBank/DDBJ databases">
        <title>Whole genome sequence analysis of Cupriavidus campinensis S14E4C strain.</title>
        <authorList>
            <person name="Abbaszade G."/>
            <person name="Szabo A."/>
            <person name="Toumi M."/>
            <person name="Toth E."/>
        </authorList>
    </citation>
    <scope>NUCLEOTIDE SEQUENCE [LARGE SCALE GENOMIC DNA]</scope>
    <source>
        <strain evidence="2 4">S14E4C</strain>
    </source>
</reference>
<feature type="transmembrane region" description="Helical" evidence="1">
    <location>
        <begin position="7"/>
        <end position="26"/>
    </location>
</feature>
<name>A0AAE9L2I3_9BURK</name>
<feature type="transmembrane region" description="Helical" evidence="1">
    <location>
        <begin position="59"/>
        <end position="79"/>
    </location>
</feature>
<dbReference type="Proteomes" id="UP001056132">
    <property type="component" value="Chromosome 1"/>
</dbReference>
<accession>A0AAE9L2I3</accession>
<dbReference type="EMBL" id="CP097330">
    <property type="protein sequence ID" value="URF04035.1"/>
    <property type="molecule type" value="Genomic_DNA"/>
</dbReference>
<evidence type="ECO:0000313" key="5">
    <source>
        <dbReference type="Proteomes" id="UP001056132"/>
    </source>
</evidence>
<dbReference type="KEGG" id="ccam:M5D45_16395"/>
<evidence type="ECO:0000313" key="2">
    <source>
        <dbReference type="EMBL" id="TSP09954.1"/>
    </source>
</evidence>
<keyword evidence="1" id="KW-0472">Membrane</keyword>
<evidence type="ECO:0000256" key="1">
    <source>
        <dbReference type="SAM" id="Phobius"/>
    </source>
</evidence>
<reference evidence="3" key="2">
    <citation type="journal article" date="2022" name="Microbiol. Resour. Announc.">
        <title>Genome Sequence of Cupriavidus campinensis Strain G5, a Member of a Bacterial Consortium Capable of Polyethylene Degradation.</title>
        <authorList>
            <person name="Schneider B."/>
            <person name="Pfeiffer F."/>
            <person name="Dyall-Smith M."/>
            <person name="Kunte H.J."/>
        </authorList>
    </citation>
    <scope>NUCLEOTIDE SEQUENCE</scope>
    <source>
        <strain evidence="3">G5</strain>
    </source>
</reference>
<organism evidence="3 5">
    <name type="scientific">Cupriavidus campinensis</name>
    <dbReference type="NCBI Taxonomy" id="151783"/>
    <lineage>
        <taxon>Bacteria</taxon>
        <taxon>Pseudomonadati</taxon>
        <taxon>Pseudomonadota</taxon>
        <taxon>Betaproteobacteria</taxon>
        <taxon>Burkholderiales</taxon>
        <taxon>Burkholderiaceae</taxon>
        <taxon>Cupriavidus</taxon>
    </lineage>
</organism>
<dbReference type="AlphaFoldDB" id="A0AAE9L2I3"/>
<dbReference type="EMBL" id="VCIZ01000019">
    <property type="protein sequence ID" value="TSP09954.1"/>
    <property type="molecule type" value="Genomic_DNA"/>
</dbReference>
<gene>
    <name evidence="2" type="ORF">FGG12_24735</name>
    <name evidence="3" type="ORF">M5D45_16395</name>
</gene>